<keyword evidence="1" id="KW-1133">Transmembrane helix</keyword>
<dbReference type="EMBL" id="GBXM01070052">
    <property type="protein sequence ID" value="JAH38525.1"/>
    <property type="molecule type" value="Transcribed_RNA"/>
</dbReference>
<dbReference type="AlphaFoldDB" id="A0A0E9SCW0"/>
<keyword evidence="1" id="KW-0812">Transmembrane</keyword>
<reference evidence="2" key="2">
    <citation type="journal article" date="2015" name="Fish Shellfish Immunol.">
        <title>Early steps in the European eel (Anguilla anguilla)-Vibrio vulnificus interaction in the gills: Role of the RtxA13 toxin.</title>
        <authorList>
            <person name="Callol A."/>
            <person name="Pajuelo D."/>
            <person name="Ebbesson L."/>
            <person name="Teles M."/>
            <person name="MacKenzie S."/>
            <person name="Amaro C."/>
        </authorList>
    </citation>
    <scope>NUCLEOTIDE SEQUENCE</scope>
</reference>
<feature type="transmembrane region" description="Helical" evidence="1">
    <location>
        <begin position="18"/>
        <end position="38"/>
    </location>
</feature>
<protein>
    <submittedName>
        <fullName evidence="2">Uncharacterized protein</fullName>
    </submittedName>
</protein>
<evidence type="ECO:0000313" key="2">
    <source>
        <dbReference type="EMBL" id="JAH38525.1"/>
    </source>
</evidence>
<name>A0A0E9SCW0_ANGAN</name>
<sequence length="48" mass="5835">MVGQEHGLSYQGYSFHNIWYVYLKFYLIAVFCTNFICLQQRNCIFNFN</sequence>
<keyword evidence="1" id="KW-0472">Membrane</keyword>
<organism evidence="2">
    <name type="scientific">Anguilla anguilla</name>
    <name type="common">European freshwater eel</name>
    <name type="synonym">Muraena anguilla</name>
    <dbReference type="NCBI Taxonomy" id="7936"/>
    <lineage>
        <taxon>Eukaryota</taxon>
        <taxon>Metazoa</taxon>
        <taxon>Chordata</taxon>
        <taxon>Craniata</taxon>
        <taxon>Vertebrata</taxon>
        <taxon>Euteleostomi</taxon>
        <taxon>Actinopterygii</taxon>
        <taxon>Neopterygii</taxon>
        <taxon>Teleostei</taxon>
        <taxon>Anguilliformes</taxon>
        <taxon>Anguillidae</taxon>
        <taxon>Anguilla</taxon>
    </lineage>
</organism>
<reference evidence="2" key="1">
    <citation type="submission" date="2014-11" db="EMBL/GenBank/DDBJ databases">
        <authorList>
            <person name="Amaro Gonzalez C."/>
        </authorList>
    </citation>
    <scope>NUCLEOTIDE SEQUENCE</scope>
</reference>
<evidence type="ECO:0000256" key="1">
    <source>
        <dbReference type="SAM" id="Phobius"/>
    </source>
</evidence>
<accession>A0A0E9SCW0</accession>
<proteinExistence type="predicted"/>